<organism evidence="2 4">
    <name type="scientific">Pelobates cultripes</name>
    <name type="common">Western spadefoot toad</name>
    <dbReference type="NCBI Taxonomy" id="61616"/>
    <lineage>
        <taxon>Eukaryota</taxon>
        <taxon>Metazoa</taxon>
        <taxon>Chordata</taxon>
        <taxon>Craniata</taxon>
        <taxon>Vertebrata</taxon>
        <taxon>Euteleostomi</taxon>
        <taxon>Amphibia</taxon>
        <taxon>Batrachia</taxon>
        <taxon>Anura</taxon>
        <taxon>Pelobatoidea</taxon>
        <taxon>Pelobatidae</taxon>
        <taxon>Pelobates</taxon>
    </lineage>
</organism>
<accession>A0AAD1SX41</accession>
<dbReference type="EMBL" id="OW240924">
    <property type="protein sequence ID" value="CAH2329025.1"/>
    <property type="molecule type" value="Genomic_DNA"/>
</dbReference>
<keyword evidence="1 2" id="KW-0812">Transmembrane</keyword>
<dbReference type="PANTHER" id="PTHR15887:SF1">
    <property type="entry name" value="TRANSMEMBRANE PROTEIN 69"/>
    <property type="match status" value="1"/>
</dbReference>
<feature type="transmembrane region" description="Helical" evidence="1">
    <location>
        <begin position="105"/>
        <end position="126"/>
    </location>
</feature>
<feature type="transmembrane region" description="Helical" evidence="1">
    <location>
        <begin position="167"/>
        <end position="187"/>
    </location>
</feature>
<dbReference type="Proteomes" id="UP001295444">
    <property type="component" value="Chromosome 08"/>
</dbReference>
<name>A0AAD1SX41_PELCU</name>
<feature type="transmembrane region" description="Helical" evidence="1">
    <location>
        <begin position="193"/>
        <end position="212"/>
    </location>
</feature>
<dbReference type="Pfam" id="PF11911">
    <property type="entry name" value="DUF3429"/>
    <property type="match status" value="1"/>
</dbReference>
<dbReference type="Proteomes" id="UP001295444">
    <property type="component" value="Chromosome 13"/>
</dbReference>
<proteinExistence type="predicted"/>
<reference evidence="2" key="1">
    <citation type="submission" date="2022-03" db="EMBL/GenBank/DDBJ databases">
        <authorList>
            <person name="Alioto T."/>
            <person name="Alioto T."/>
            <person name="Gomez Garrido J."/>
        </authorList>
    </citation>
    <scope>NUCLEOTIDE SEQUENCE</scope>
</reference>
<keyword evidence="1" id="KW-0472">Membrane</keyword>
<dbReference type="AlphaFoldDB" id="A0AAD1SX41"/>
<dbReference type="PANTHER" id="PTHR15887">
    <property type="entry name" value="TRANSMEMBRANE PROTEIN 69"/>
    <property type="match status" value="1"/>
</dbReference>
<feature type="transmembrane region" description="Helical" evidence="1">
    <location>
        <begin position="138"/>
        <end position="155"/>
    </location>
</feature>
<evidence type="ECO:0000313" key="2">
    <source>
        <dbReference type="EMBL" id="CAH2310545.1"/>
    </source>
</evidence>
<keyword evidence="1" id="KW-1133">Transmembrane helix</keyword>
<evidence type="ECO:0000313" key="4">
    <source>
        <dbReference type="Proteomes" id="UP001295444"/>
    </source>
</evidence>
<sequence length="256" mass="28234">MLPRLAWRGFPLTLQFYQKTPPVYQMCKQHLLSTPAQTVYISSRTLLSPCNPALHAATCFLNSRCGSCRFSSHMKKRKVQEEDDRKNLGLLRYDLLSLKNVPKPALYLGLGGLIPFVAPPVVMIASSCYYPELGYAQIAYGATILSFLGGVRWGFAIPEGSPAKPDWMNLANSTVPAIFAWIALLFKDTPTESALLVIMGLGIALHYDLALLPTYPSWFKGLRAVLTFVAILSLIATLTISGLYPHKTLVKGPPDF</sequence>
<dbReference type="InterPro" id="IPR021836">
    <property type="entry name" value="DUF3429"/>
</dbReference>
<evidence type="ECO:0000256" key="1">
    <source>
        <dbReference type="SAM" id="Phobius"/>
    </source>
</evidence>
<evidence type="ECO:0000313" key="3">
    <source>
        <dbReference type="EMBL" id="CAH2329025.1"/>
    </source>
</evidence>
<protein>
    <submittedName>
        <fullName evidence="2">Transmembrane 69</fullName>
    </submittedName>
</protein>
<gene>
    <name evidence="3" type="ORF">PECUL_23A021669</name>
    <name evidence="2" type="ORF">PECUL_23A047445</name>
</gene>
<dbReference type="EMBL" id="OW240919">
    <property type="protein sequence ID" value="CAH2310545.1"/>
    <property type="molecule type" value="Genomic_DNA"/>
</dbReference>
<keyword evidence="4" id="KW-1185">Reference proteome</keyword>
<feature type="transmembrane region" description="Helical" evidence="1">
    <location>
        <begin position="224"/>
        <end position="244"/>
    </location>
</feature>